<dbReference type="InterPro" id="IPR011598">
    <property type="entry name" value="bHLH_dom"/>
</dbReference>
<dbReference type="Gene3D" id="4.10.280.10">
    <property type="entry name" value="Helix-loop-helix DNA-binding domain"/>
    <property type="match status" value="1"/>
</dbReference>
<evidence type="ECO:0000259" key="8">
    <source>
        <dbReference type="PROSITE" id="PS50888"/>
    </source>
</evidence>
<feature type="domain" description="BHLH" evidence="8">
    <location>
        <begin position="565"/>
        <end position="619"/>
    </location>
</feature>
<feature type="compositionally biased region" description="Basic residues" evidence="7">
    <location>
        <begin position="467"/>
        <end position="478"/>
    </location>
</feature>
<feature type="compositionally biased region" description="Low complexity" evidence="7">
    <location>
        <begin position="391"/>
        <end position="401"/>
    </location>
</feature>
<keyword evidence="6" id="KW-0175">Coiled coil</keyword>
<keyword evidence="3" id="KW-0238">DNA-binding</keyword>
<dbReference type="GO" id="GO:0000978">
    <property type="term" value="F:RNA polymerase II cis-regulatory region sequence-specific DNA binding"/>
    <property type="evidence" value="ECO:0007669"/>
    <property type="project" value="TreeGrafter"/>
</dbReference>
<keyword evidence="4" id="KW-0804">Transcription</keyword>
<dbReference type="CDD" id="cd21739">
    <property type="entry name" value="NES2-NLS_ChREBP-like"/>
    <property type="match status" value="1"/>
</dbReference>
<protein>
    <recommendedName>
        <fullName evidence="8">BHLH domain-containing protein</fullName>
    </recommendedName>
</protein>
<evidence type="ECO:0000256" key="1">
    <source>
        <dbReference type="ARBA" id="ARBA00004123"/>
    </source>
</evidence>
<comment type="caution">
    <text evidence="9">The sequence shown here is derived from an EMBL/GenBank/DDBJ whole genome shotgun (WGS) entry which is preliminary data.</text>
</comment>
<feature type="compositionally biased region" description="Polar residues" evidence="7">
    <location>
        <begin position="450"/>
        <end position="466"/>
    </location>
</feature>
<feature type="coiled-coil region" evidence="6">
    <location>
        <begin position="623"/>
        <end position="650"/>
    </location>
</feature>
<dbReference type="InterPro" id="IPR036638">
    <property type="entry name" value="HLH_DNA-bd_sf"/>
</dbReference>
<dbReference type="GO" id="GO:0046983">
    <property type="term" value="F:protein dimerization activity"/>
    <property type="evidence" value="ECO:0007669"/>
    <property type="project" value="InterPro"/>
</dbReference>
<feature type="region of interest" description="Disordered" evidence="7">
    <location>
        <begin position="446"/>
        <end position="481"/>
    </location>
</feature>
<dbReference type="PROSITE" id="PS50888">
    <property type="entry name" value="BHLH"/>
    <property type="match status" value="1"/>
</dbReference>
<keyword evidence="5" id="KW-0539">Nucleus</keyword>
<dbReference type="SUPFAM" id="SSF47459">
    <property type="entry name" value="HLH, helix-loop-helix DNA-binding domain"/>
    <property type="match status" value="1"/>
</dbReference>
<name>A0A816P6E7_9BILA</name>
<evidence type="ECO:0000313" key="11">
    <source>
        <dbReference type="Proteomes" id="UP000663887"/>
    </source>
</evidence>
<keyword evidence="2" id="KW-0805">Transcription regulation</keyword>
<evidence type="ECO:0000256" key="5">
    <source>
        <dbReference type="ARBA" id="ARBA00023242"/>
    </source>
</evidence>
<dbReference type="EMBL" id="CAJNRG010002246">
    <property type="protein sequence ID" value="CAF2045138.1"/>
    <property type="molecule type" value="Genomic_DNA"/>
</dbReference>
<evidence type="ECO:0000256" key="7">
    <source>
        <dbReference type="SAM" id="MobiDB-lite"/>
    </source>
</evidence>
<dbReference type="SMART" id="SM00353">
    <property type="entry name" value="HLH"/>
    <property type="match status" value="1"/>
</dbReference>
<dbReference type="InterPro" id="IPR052207">
    <property type="entry name" value="Max-like/E-box_TFs"/>
</dbReference>
<feature type="region of interest" description="Disordered" evidence="7">
    <location>
        <begin position="381"/>
        <end position="401"/>
    </location>
</feature>
<dbReference type="GO" id="GO:0000981">
    <property type="term" value="F:DNA-binding transcription factor activity, RNA polymerase II-specific"/>
    <property type="evidence" value="ECO:0007669"/>
    <property type="project" value="TreeGrafter"/>
</dbReference>
<evidence type="ECO:0000256" key="3">
    <source>
        <dbReference type="ARBA" id="ARBA00023125"/>
    </source>
</evidence>
<comment type="subcellular location">
    <subcellularLocation>
        <location evidence="1">Nucleus</location>
    </subcellularLocation>
</comment>
<dbReference type="Proteomes" id="UP000663856">
    <property type="component" value="Unassembled WGS sequence"/>
</dbReference>
<dbReference type="GO" id="GO:0005634">
    <property type="term" value="C:nucleus"/>
    <property type="evidence" value="ECO:0007669"/>
    <property type="project" value="UniProtKB-SubCell"/>
</dbReference>
<evidence type="ECO:0000313" key="9">
    <source>
        <dbReference type="EMBL" id="CAF2045138.1"/>
    </source>
</evidence>
<dbReference type="PANTHER" id="PTHR15741">
    <property type="entry name" value="BASIC HELIX-LOOP-HELIX ZIP TRANSCRIPTION FACTOR"/>
    <property type="match status" value="1"/>
</dbReference>
<dbReference type="EMBL" id="CAJNRF010004985">
    <property type="protein sequence ID" value="CAF2066310.1"/>
    <property type="molecule type" value="Genomic_DNA"/>
</dbReference>
<evidence type="ECO:0000256" key="4">
    <source>
        <dbReference type="ARBA" id="ARBA00023163"/>
    </source>
</evidence>
<dbReference type="Proteomes" id="UP000663887">
    <property type="component" value="Unassembled WGS sequence"/>
</dbReference>
<reference evidence="9" key="1">
    <citation type="submission" date="2021-02" db="EMBL/GenBank/DDBJ databases">
        <authorList>
            <person name="Nowell W R."/>
        </authorList>
    </citation>
    <scope>NUCLEOTIDE SEQUENCE</scope>
</reference>
<gene>
    <name evidence="10" type="ORF">WKI299_LOCUS13182</name>
    <name evidence="9" type="ORF">XDN619_LOCUS7473</name>
</gene>
<accession>A0A816P6E7</accession>
<evidence type="ECO:0000256" key="6">
    <source>
        <dbReference type="SAM" id="Coils"/>
    </source>
</evidence>
<evidence type="ECO:0000256" key="2">
    <source>
        <dbReference type="ARBA" id="ARBA00023015"/>
    </source>
</evidence>
<organism evidence="9 11">
    <name type="scientific">Rotaria magnacalcarata</name>
    <dbReference type="NCBI Taxonomy" id="392030"/>
    <lineage>
        <taxon>Eukaryota</taxon>
        <taxon>Metazoa</taxon>
        <taxon>Spiralia</taxon>
        <taxon>Gnathifera</taxon>
        <taxon>Rotifera</taxon>
        <taxon>Eurotatoria</taxon>
        <taxon>Bdelloidea</taxon>
        <taxon>Philodinida</taxon>
        <taxon>Philodinidae</taxon>
        <taxon>Rotaria</taxon>
    </lineage>
</organism>
<dbReference type="PANTHER" id="PTHR15741:SF37">
    <property type="entry name" value="LD38259P"/>
    <property type="match status" value="1"/>
</dbReference>
<dbReference type="Pfam" id="PF00010">
    <property type="entry name" value="HLH"/>
    <property type="match status" value="1"/>
</dbReference>
<feature type="region of interest" description="Disordered" evidence="7">
    <location>
        <begin position="1"/>
        <end position="39"/>
    </location>
</feature>
<feature type="compositionally biased region" description="Polar residues" evidence="7">
    <location>
        <begin position="381"/>
        <end position="390"/>
    </location>
</feature>
<dbReference type="CDD" id="cd11405">
    <property type="entry name" value="bHLHzip_MLXIP_like"/>
    <property type="match status" value="1"/>
</dbReference>
<proteinExistence type="predicted"/>
<sequence length="767" mass="87349">MSRAGKRIKLEPNFRSNGSQKEDKHPLYSGQFMTSSIDNDPEPMDVPCPSPIPNATAQSLPFINDTPQVEQEKRTETNGQFPSLYNLLRVINTGYRSNLTSPKWKNFRGPRIKCEDKIRLNNIIWRTWHQQYVRNMKKVVCQFVSPLDTLVLPTQLTQQSKQQIINSLKGEYIKWRQNSKIALRKFDNDIQSDEVKKLLGNVSQSYTPKINQNPRRNATPPPEYSLFDEFDLIEDQLLFSTTNVFNDKDADNPFSGLGGNPDLYQPVMGQCLFDFNSLLDGLDQTMMNDPFSIRYNNYNAQPLNNYQPQPDFTLNLPSQSQQSLNEFPRLVTPPTEHANLPIEHQKNIHNRNTTNMNVNQLTSMNIYNNNHYEPLTPQTLPFDTYPSQTLSKSKNNNKTSKQIIPTTSNAMMSASQAPSSYSLTSINKPTSSTLVNLLNQKRPASLLEQPISNNSSLKEKSITSGKQARKQPQKKTQAKRPLSLNKDIQHMPNPTQTMLNFPLTRKARIQQRSTSRSISEDMPLNMPLQFNSTTSSLLTSQQISATSGDMPFINNDMLVNTSPSSNSSCGQNAESKRRRNIKNGFESLRTLIPELSDQSNVKISKAQMLDFTANHIQRTIDLRDKMKAEVDSIQHENEQLQQKIAEYQSSLPVDGIPVIQPTRRSREASYALFHQYVAERTKKSWQFYPYSLILKRIFDTFQNTVTCDSADEFMRSLNEWKTNSLNLVQLRQAASQAVIDMGCVTSIIASPERVPAECVRLVANDSQ</sequence>
<evidence type="ECO:0000313" key="10">
    <source>
        <dbReference type="EMBL" id="CAF2066310.1"/>
    </source>
</evidence>
<dbReference type="AlphaFoldDB" id="A0A816P6E7"/>